<evidence type="ECO:0000256" key="3">
    <source>
        <dbReference type="ARBA" id="ARBA00022692"/>
    </source>
</evidence>
<feature type="transmembrane region" description="Helical" evidence="6">
    <location>
        <begin position="326"/>
        <end position="350"/>
    </location>
</feature>
<feature type="transmembrane region" description="Helical" evidence="6">
    <location>
        <begin position="85"/>
        <end position="107"/>
    </location>
</feature>
<keyword evidence="5 6" id="KW-0472">Membrane</keyword>
<evidence type="ECO:0000313" key="7">
    <source>
        <dbReference type="EMBL" id="TRD18951.1"/>
    </source>
</evidence>
<proteinExistence type="inferred from homology"/>
<name>A0A547PXR4_9RHOB</name>
<evidence type="ECO:0000256" key="2">
    <source>
        <dbReference type="ARBA" id="ARBA00009773"/>
    </source>
</evidence>
<dbReference type="PANTHER" id="PTHR21716:SF16">
    <property type="entry name" value="BLL1467 PROTEIN"/>
    <property type="match status" value="1"/>
</dbReference>
<evidence type="ECO:0000256" key="4">
    <source>
        <dbReference type="ARBA" id="ARBA00022989"/>
    </source>
</evidence>
<feature type="transmembrane region" description="Helical" evidence="6">
    <location>
        <begin position="55"/>
        <end position="73"/>
    </location>
</feature>
<comment type="subcellular location">
    <subcellularLocation>
        <location evidence="1">Membrane</location>
        <topology evidence="1">Multi-pass membrane protein</topology>
    </subcellularLocation>
</comment>
<evidence type="ECO:0000256" key="6">
    <source>
        <dbReference type="SAM" id="Phobius"/>
    </source>
</evidence>
<comment type="similarity">
    <text evidence="2">Belongs to the autoinducer-2 exporter (AI-2E) (TC 2.A.86) family.</text>
</comment>
<organism evidence="7 8">
    <name type="scientific">Palleronia caenipelagi</name>
    <dbReference type="NCBI Taxonomy" id="2489174"/>
    <lineage>
        <taxon>Bacteria</taxon>
        <taxon>Pseudomonadati</taxon>
        <taxon>Pseudomonadota</taxon>
        <taxon>Alphaproteobacteria</taxon>
        <taxon>Rhodobacterales</taxon>
        <taxon>Roseobacteraceae</taxon>
        <taxon>Palleronia</taxon>
    </lineage>
</organism>
<evidence type="ECO:0000256" key="1">
    <source>
        <dbReference type="ARBA" id="ARBA00004141"/>
    </source>
</evidence>
<dbReference type="RefSeq" id="WP_142834923.1">
    <property type="nucleotide sequence ID" value="NZ_VFSV01000018.1"/>
</dbReference>
<dbReference type="OrthoDB" id="9799225at2"/>
<protein>
    <submittedName>
        <fullName evidence="7">AI-2E family transporter</fullName>
    </submittedName>
</protein>
<feature type="transmembrane region" description="Helical" evidence="6">
    <location>
        <begin position="30"/>
        <end position="49"/>
    </location>
</feature>
<dbReference type="EMBL" id="VFSV01000018">
    <property type="protein sequence ID" value="TRD18951.1"/>
    <property type="molecule type" value="Genomic_DNA"/>
</dbReference>
<keyword evidence="3 6" id="KW-0812">Transmembrane</keyword>
<feature type="transmembrane region" description="Helical" evidence="6">
    <location>
        <begin position="254"/>
        <end position="284"/>
    </location>
</feature>
<dbReference type="InterPro" id="IPR002549">
    <property type="entry name" value="AI-2E-like"/>
</dbReference>
<dbReference type="AlphaFoldDB" id="A0A547PXR4"/>
<evidence type="ECO:0000256" key="5">
    <source>
        <dbReference type="ARBA" id="ARBA00023136"/>
    </source>
</evidence>
<dbReference type="PANTHER" id="PTHR21716">
    <property type="entry name" value="TRANSMEMBRANE PROTEIN"/>
    <property type="match status" value="1"/>
</dbReference>
<dbReference type="GO" id="GO:0016020">
    <property type="term" value="C:membrane"/>
    <property type="evidence" value="ECO:0007669"/>
    <property type="project" value="UniProtKB-SubCell"/>
</dbReference>
<feature type="transmembrane region" description="Helical" evidence="6">
    <location>
        <begin position="226"/>
        <end position="248"/>
    </location>
</feature>
<reference evidence="7 8" key="1">
    <citation type="submission" date="2019-06" db="EMBL/GenBank/DDBJ databases">
        <title>Paenimaribius caenipelagi gen. nov., sp. nov., isolated from a tidal flat.</title>
        <authorList>
            <person name="Yoon J.-H."/>
        </authorList>
    </citation>
    <scope>NUCLEOTIDE SEQUENCE [LARGE SCALE GENOMIC DNA]</scope>
    <source>
        <strain evidence="7 8">JBTF-M29</strain>
    </source>
</reference>
<comment type="caution">
    <text evidence="7">The sequence shown here is derived from an EMBL/GenBank/DDBJ whole genome shotgun (WGS) entry which is preliminary data.</text>
</comment>
<keyword evidence="4 6" id="KW-1133">Transmembrane helix</keyword>
<accession>A0A547PXR4</accession>
<feature type="transmembrane region" description="Helical" evidence="6">
    <location>
        <begin position="170"/>
        <end position="189"/>
    </location>
</feature>
<dbReference type="GO" id="GO:0055085">
    <property type="term" value="P:transmembrane transport"/>
    <property type="evidence" value="ECO:0007669"/>
    <property type="project" value="TreeGrafter"/>
</dbReference>
<dbReference type="Pfam" id="PF01594">
    <property type="entry name" value="AI-2E_transport"/>
    <property type="match status" value="1"/>
</dbReference>
<dbReference type="Proteomes" id="UP000318590">
    <property type="component" value="Unassembled WGS sequence"/>
</dbReference>
<keyword evidence="8" id="KW-1185">Reference proteome</keyword>
<gene>
    <name evidence="7" type="ORF">FEV53_11370</name>
</gene>
<sequence length="389" mass="41652">MTAPTDATTSTPDAETDEIRRLQLLELRRVRIILTVIVLAGLPVILFFAKDLVMPVILGLLIALTFSPVVRFFDRLGVPPAATAVALIVTMTVSMGIGVYALSAPVAEWVDDAPRMGREIERKLSGVIDSISQVKEASEQVEEITGQADDKEVERVAVETPSILNSAASYAARTMTTIAVALVLALFLLTSRDMFSAKLVESLPTLSDKKRALKIVNGVERSISRYLFTITLINAGLGVVTGLLMWMIGMPNPVIWGLVAFSFNYLPIIGALAGAALVAGVAVITYDTLGQAMLAPLLYWGATAVEGQFVTPTIVGRRLKLNTVSVFLTVVFWGWIWGIAGALLAVPFLVGIKVICDNVQSLRVVGHFLGSADTAIHDPDAPPARKAAT</sequence>
<evidence type="ECO:0000313" key="8">
    <source>
        <dbReference type="Proteomes" id="UP000318590"/>
    </source>
</evidence>